<dbReference type="EMBL" id="UYRU01061444">
    <property type="protein sequence ID" value="VDN15104.1"/>
    <property type="molecule type" value="Genomic_DNA"/>
</dbReference>
<dbReference type="OrthoDB" id="6259861at2759"/>
<organism evidence="1 2">
    <name type="scientific">Dibothriocephalus latus</name>
    <name type="common">Fish tapeworm</name>
    <name type="synonym">Diphyllobothrium latum</name>
    <dbReference type="NCBI Taxonomy" id="60516"/>
    <lineage>
        <taxon>Eukaryota</taxon>
        <taxon>Metazoa</taxon>
        <taxon>Spiralia</taxon>
        <taxon>Lophotrochozoa</taxon>
        <taxon>Platyhelminthes</taxon>
        <taxon>Cestoda</taxon>
        <taxon>Eucestoda</taxon>
        <taxon>Diphyllobothriidea</taxon>
        <taxon>Diphyllobothriidae</taxon>
        <taxon>Dibothriocephalus</taxon>
    </lineage>
</organism>
<dbReference type="AlphaFoldDB" id="A0A3P7LE32"/>
<evidence type="ECO:0000313" key="1">
    <source>
        <dbReference type="EMBL" id="VDN15104.1"/>
    </source>
</evidence>
<dbReference type="Proteomes" id="UP000281553">
    <property type="component" value="Unassembled WGS sequence"/>
</dbReference>
<name>A0A3P7LE32_DIBLA</name>
<evidence type="ECO:0000313" key="2">
    <source>
        <dbReference type="Proteomes" id="UP000281553"/>
    </source>
</evidence>
<accession>A0A3P7LE32</accession>
<sequence>MFLERLSADVQTILASASDDLTTSKLAEIADRVIEVQRFQPPCIALISTFSSSVNEQLVQQVSALATELASLKL</sequence>
<reference evidence="1 2" key="1">
    <citation type="submission" date="2018-11" db="EMBL/GenBank/DDBJ databases">
        <authorList>
            <consortium name="Pathogen Informatics"/>
        </authorList>
    </citation>
    <scope>NUCLEOTIDE SEQUENCE [LARGE SCALE GENOMIC DNA]</scope>
</reference>
<proteinExistence type="predicted"/>
<gene>
    <name evidence="1" type="ORF">DILT_LOCUS10935</name>
</gene>
<keyword evidence="2" id="KW-1185">Reference proteome</keyword>
<protein>
    <submittedName>
        <fullName evidence="1">Uncharacterized protein</fullName>
    </submittedName>
</protein>